<organism evidence="2 3">
    <name type="scientific">Streptomyces tateyamensis</name>
    <dbReference type="NCBI Taxonomy" id="565073"/>
    <lineage>
        <taxon>Bacteria</taxon>
        <taxon>Bacillati</taxon>
        <taxon>Actinomycetota</taxon>
        <taxon>Actinomycetes</taxon>
        <taxon>Kitasatosporales</taxon>
        <taxon>Streptomycetaceae</taxon>
        <taxon>Streptomyces</taxon>
    </lineage>
</organism>
<gene>
    <name evidence="2" type="ORF">C7C46_17990</name>
</gene>
<sequence length="284" mass="31923">MPLRDTPTARQQRVGIELRKMRDASGKTGAQAAAMLGLDRTKITHIEKGLYPVTADRVRRLASFYDECESEYVEALAAMAVERRAGWWEKYRGLLPVGLLEISEVEFHAKRGLRTYQICNPPGLLQTEETARAVFKLRRPALPALDLEARIAHRMQRAEILTQQNPIPYEAIVHEAGLRMRFGGPEVAYRQLEHLRKMAELPNITLRVLTFEAPGFSGGGQMVLYAGGDVERLDSVQVDSAYGPAFLDDANQLKNFRSRIDEMADWALSPADSLSFLDDLLRAL</sequence>
<name>A0A2V4NCC5_9ACTN</name>
<dbReference type="Pfam" id="PF19054">
    <property type="entry name" value="DUF5753"/>
    <property type="match status" value="1"/>
</dbReference>
<dbReference type="OrthoDB" id="3462393at2"/>
<dbReference type="RefSeq" id="WP_110670875.1">
    <property type="nucleotide sequence ID" value="NZ_PYBW01000056.1"/>
</dbReference>
<evidence type="ECO:0000313" key="3">
    <source>
        <dbReference type="Proteomes" id="UP000248039"/>
    </source>
</evidence>
<dbReference type="CDD" id="cd00093">
    <property type="entry name" value="HTH_XRE"/>
    <property type="match status" value="1"/>
</dbReference>
<accession>A0A2V4NCC5</accession>
<proteinExistence type="predicted"/>
<dbReference type="InterPro" id="IPR001387">
    <property type="entry name" value="Cro/C1-type_HTH"/>
</dbReference>
<dbReference type="GO" id="GO:0003677">
    <property type="term" value="F:DNA binding"/>
    <property type="evidence" value="ECO:0007669"/>
    <property type="project" value="InterPro"/>
</dbReference>
<evidence type="ECO:0000259" key="1">
    <source>
        <dbReference type="PROSITE" id="PS50943"/>
    </source>
</evidence>
<evidence type="ECO:0000313" key="2">
    <source>
        <dbReference type="EMBL" id="PYC77744.1"/>
    </source>
</evidence>
<dbReference type="SMART" id="SM00530">
    <property type="entry name" value="HTH_XRE"/>
    <property type="match status" value="1"/>
</dbReference>
<feature type="domain" description="HTH cro/C1-type" evidence="1">
    <location>
        <begin position="18"/>
        <end position="73"/>
    </location>
</feature>
<dbReference type="InterPro" id="IPR010982">
    <property type="entry name" value="Lambda_DNA-bd_dom_sf"/>
</dbReference>
<dbReference type="AlphaFoldDB" id="A0A2V4NCC5"/>
<dbReference type="SUPFAM" id="SSF47413">
    <property type="entry name" value="lambda repressor-like DNA-binding domains"/>
    <property type="match status" value="1"/>
</dbReference>
<keyword evidence="3" id="KW-1185">Reference proteome</keyword>
<protein>
    <submittedName>
        <fullName evidence="2">Transcriptional regulator</fullName>
    </submittedName>
</protein>
<dbReference type="Gene3D" id="1.10.260.40">
    <property type="entry name" value="lambda repressor-like DNA-binding domains"/>
    <property type="match status" value="1"/>
</dbReference>
<dbReference type="EMBL" id="PYBW01000056">
    <property type="protein sequence ID" value="PYC77744.1"/>
    <property type="molecule type" value="Genomic_DNA"/>
</dbReference>
<dbReference type="PROSITE" id="PS50943">
    <property type="entry name" value="HTH_CROC1"/>
    <property type="match status" value="1"/>
</dbReference>
<dbReference type="InterPro" id="IPR043917">
    <property type="entry name" value="DUF5753"/>
</dbReference>
<reference evidence="2 3" key="1">
    <citation type="submission" date="2018-03" db="EMBL/GenBank/DDBJ databases">
        <title>Bioinformatic expansion and discovery of thiopeptide antibiotics.</title>
        <authorList>
            <person name="Schwalen C.J."/>
            <person name="Hudson G.A."/>
            <person name="Mitchell D.A."/>
        </authorList>
    </citation>
    <scope>NUCLEOTIDE SEQUENCE [LARGE SCALE GENOMIC DNA]</scope>
    <source>
        <strain evidence="2 3">ATCC 21389</strain>
    </source>
</reference>
<comment type="caution">
    <text evidence="2">The sequence shown here is derived from an EMBL/GenBank/DDBJ whole genome shotgun (WGS) entry which is preliminary data.</text>
</comment>
<dbReference type="Pfam" id="PF13560">
    <property type="entry name" value="HTH_31"/>
    <property type="match status" value="1"/>
</dbReference>
<dbReference type="Proteomes" id="UP000248039">
    <property type="component" value="Unassembled WGS sequence"/>
</dbReference>